<protein>
    <recommendedName>
        <fullName evidence="6">Major fimbrial subunit protein N-terminal domain-containing protein</fullName>
    </recommendedName>
</protein>
<dbReference type="InterPro" id="IPR029141">
    <property type="entry name" value="FimA_N"/>
</dbReference>
<keyword evidence="3 5" id="KW-0732">Signal</keyword>
<evidence type="ECO:0000256" key="5">
    <source>
        <dbReference type="SAM" id="SignalP"/>
    </source>
</evidence>
<organism evidence="7 8">
    <name type="scientific">Candidatus Egerieousia excrementavium</name>
    <dbReference type="NCBI Taxonomy" id="2840778"/>
    <lineage>
        <taxon>Bacteria</taxon>
        <taxon>Pseudomonadati</taxon>
        <taxon>Bacteroidota</taxon>
        <taxon>Bacteroidia</taxon>
        <taxon>Bacteroidales</taxon>
        <taxon>Candidatus Egerieousia</taxon>
    </lineage>
</organism>
<evidence type="ECO:0000313" key="8">
    <source>
        <dbReference type="Proteomes" id="UP000823635"/>
    </source>
</evidence>
<reference evidence="7" key="2">
    <citation type="journal article" date="2021" name="PeerJ">
        <title>Extensive microbial diversity within the chicken gut microbiome revealed by metagenomics and culture.</title>
        <authorList>
            <person name="Gilroy R."/>
            <person name="Ravi A."/>
            <person name="Getino M."/>
            <person name="Pursley I."/>
            <person name="Horton D.L."/>
            <person name="Alikhan N.F."/>
            <person name="Baker D."/>
            <person name="Gharbi K."/>
            <person name="Hall N."/>
            <person name="Watson M."/>
            <person name="Adriaenssens E.M."/>
            <person name="Foster-Nyarko E."/>
            <person name="Jarju S."/>
            <person name="Secka A."/>
            <person name="Antonio M."/>
            <person name="Oren A."/>
            <person name="Chaudhuri R.R."/>
            <person name="La Ragione R."/>
            <person name="Hildebrand F."/>
            <person name="Pallen M.J."/>
        </authorList>
    </citation>
    <scope>NUCLEOTIDE SEQUENCE</scope>
    <source>
        <strain evidence="7">15467</strain>
    </source>
</reference>
<proteinExistence type="inferred from homology"/>
<evidence type="ECO:0000259" key="6">
    <source>
        <dbReference type="Pfam" id="PF06321"/>
    </source>
</evidence>
<dbReference type="AlphaFoldDB" id="A0A9D9DIU6"/>
<sequence length="340" mass="37359">MKKSILIAFALFPSFFGFVSCSKTEDGTGNGNESVLHVSILPQTKASGAGHGVQSDDNLVKTLEIFIFRAEGNDAGALDTYKKFAEEDLTSLSDLPVNTTTGLKHIYAVANSHRENWNGVQSLSQFKEVCARLQSENLKDFTMTGSVEAMLQSSTSVTFAVSRLVARVELSSIKTSFAGTPYQGTLLENVKVYLTNVISERFYADGGLPEGVAILNSKMAVAGDINGCAMSGMLYEQIMQKIGATAHAIPHYFYCYPNEVEDETDETRFTKLVIQADLNGNTYYYPIPLENIERNSAYSLSVNIMRPGTLDPEQPLEKGVLDVTLNVLDWELHPQTDVEF</sequence>
<dbReference type="Gene3D" id="2.60.40.3690">
    <property type="match status" value="1"/>
</dbReference>
<dbReference type="EMBL" id="JADINB010000005">
    <property type="protein sequence ID" value="MBO8428343.1"/>
    <property type="molecule type" value="Genomic_DNA"/>
</dbReference>
<accession>A0A9D9DIU6</accession>
<dbReference type="PROSITE" id="PS51257">
    <property type="entry name" value="PROKAR_LIPOPROTEIN"/>
    <property type="match status" value="1"/>
</dbReference>
<dbReference type="GO" id="GO:0009289">
    <property type="term" value="C:pilus"/>
    <property type="evidence" value="ECO:0007669"/>
    <property type="project" value="UniProtKB-SubCell"/>
</dbReference>
<dbReference type="Proteomes" id="UP000823635">
    <property type="component" value="Unassembled WGS sequence"/>
</dbReference>
<name>A0A9D9DIU6_9BACT</name>
<feature type="domain" description="Major fimbrial subunit protein N-terminal" evidence="6">
    <location>
        <begin position="43"/>
        <end position="150"/>
    </location>
</feature>
<evidence type="ECO:0000256" key="2">
    <source>
        <dbReference type="ARBA" id="ARBA00006011"/>
    </source>
</evidence>
<keyword evidence="4" id="KW-0281">Fimbrium</keyword>
<evidence type="ECO:0000256" key="1">
    <source>
        <dbReference type="ARBA" id="ARBA00004561"/>
    </source>
</evidence>
<comment type="similarity">
    <text evidence="2">Belongs to the bacteroidetes fimbrillin superfamily. FimA/Mfa1 family.</text>
</comment>
<evidence type="ECO:0000256" key="4">
    <source>
        <dbReference type="ARBA" id="ARBA00023263"/>
    </source>
</evidence>
<dbReference type="Pfam" id="PF06321">
    <property type="entry name" value="P_gingi_FimA"/>
    <property type="match status" value="1"/>
</dbReference>
<reference evidence="7" key="1">
    <citation type="submission" date="2020-10" db="EMBL/GenBank/DDBJ databases">
        <authorList>
            <person name="Gilroy R."/>
        </authorList>
    </citation>
    <scope>NUCLEOTIDE SEQUENCE</scope>
    <source>
        <strain evidence="7">15467</strain>
    </source>
</reference>
<dbReference type="Gene3D" id="2.60.40.2580">
    <property type="match status" value="1"/>
</dbReference>
<comment type="caution">
    <text evidence="7">The sequence shown here is derived from an EMBL/GenBank/DDBJ whole genome shotgun (WGS) entry which is preliminary data.</text>
</comment>
<evidence type="ECO:0000256" key="3">
    <source>
        <dbReference type="ARBA" id="ARBA00022729"/>
    </source>
</evidence>
<gene>
    <name evidence="7" type="ORF">IAC68_00205</name>
</gene>
<comment type="subcellular location">
    <subcellularLocation>
        <location evidence="1">Fimbrium</location>
    </subcellularLocation>
</comment>
<evidence type="ECO:0000313" key="7">
    <source>
        <dbReference type="EMBL" id="MBO8428343.1"/>
    </source>
</evidence>
<feature type="chain" id="PRO_5038912102" description="Major fimbrial subunit protein N-terminal domain-containing protein" evidence="5">
    <location>
        <begin position="20"/>
        <end position="340"/>
    </location>
</feature>
<feature type="signal peptide" evidence="5">
    <location>
        <begin position="1"/>
        <end position="19"/>
    </location>
</feature>